<dbReference type="Proteomes" id="UP000324091">
    <property type="component" value="Chromosome 19"/>
</dbReference>
<dbReference type="GO" id="GO:0006893">
    <property type="term" value="P:Golgi to plasma membrane transport"/>
    <property type="evidence" value="ECO:0007669"/>
    <property type="project" value="TreeGrafter"/>
</dbReference>
<dbReference type="AlphaFoldDB" id="A0A5C6NQH9"/>
<comment type="caution">
    <text evidence="1">The sequence shown here is derived from an EMBL/GenBank/DDBJ whole genome shotgun (WGS) entry which is preliminary data.</text>
</comment>
<dbReference type="GO" id="GO:0031201">
    <property type="term" value="C:SNARE complex"/>
    <property type="evidence" value="ECO:0007669"/>
    <property type="project" value="TreeGrafter"/>
</dbReference>
<dbReference type="EMBL" id="RHFK02000011">
    <property type="protein sequence ID" value="TWW68841.1"/>
    <property type="molecule type" value="Genomic_DNA"/>
</dbReference>
<name>A0A5C6NQH9_9TELE</name>
<dbReference type="GO" id="GO:0005886">
    <property type="term" value="C:plasma membrane"/>
    <property type="evidence" value="ECO:0007669"/>
    <property type="project" value="TreeGrafter"/>
</dbReference>
<dbReference type="GO" id="GO:0006887">
    <property type="term" value="P:exocytosis"/>
    <property type="evidence" value="ECO:0007669"/>
    <property type="project" value="TreeGrafter"/>
</dbReference>
<keyword evidence="2" id="KW-1185">Reference proteome</keyword>
<organism evidence="1 2">
    <name type="scientific">Takifugu flavidus</name>
    <name type="common">sansaifugu</name>
    <dbReference type="NCBI Taxonomy" id="433684"/>
    <lineage>
        <taxon>Eukaryota</taxon>
        <taxon>Metazoa</taxon>
        <taxon>Chordata</taxon>
        <taxon>Craniata</taxon>
        <taxon>Vertebrata</taxon>
        <taxon>Euteleostomi</taxon>
        <taxon>Actinopterygii</taxon>
        <taxon>Neopterygii</taxon>
        <taxon>Teleostei</taxon>
        <taxon>Neoteleostei</taxon>
        <taxon>Acanthomorphata</taxon>
        <taxon>Eupercaria</taxon>
        <taxon>Tetraodontiformes</taxon>
        <taxon>Tetradontoidea</taxon>
        <taxon>Tetraodontidae</taxon>
        <taxon>Takifugu</taxon>
    </lineage>
</organism>
<sequence length="136" mass="15038">MKKFNIRKVLDGLKEASSSTSAPSVQVGPQENHLIQETIQSEHFQLCKTVRHGFPYQPSSMAFDPVQKILAIGTQTPRRSCEIVASKSKNSLCRNSTAGSRIASENARRRAGIRLLLQVPLVFSCLSNSLRQLIMA</sequence>
<protein>
    <submittedName>
        <fullName evidence="1">Syntaxin-binding protein 5</fullName>
    </submittedName>
</protein>
<gene>
    <name evidence="1" type="ORF">D4764_19G0006390</name>
</gene>
<dbReference type="GO" id="GO:0045159">
    <property type="term" value="F:myosin II binding"/>
    <property type="evidence" value="ECO:0007669"/>
    <property type="project" value="TreeGrafter"/>
</dbReference>
<dbReference type="GO" id="GO:0019905">
    <property type="term" value="F:syntaxin binding"/>
    <property type="evidence" value="ECO:0007669"/>
    <property type="project" value="TreeGrafter"/>
</dbReference>
<proteinExistence type="predicted"/>
<accession>A0A5C6NQH9</accession>
<dbReference type="PANTHER" id="PTHR10241:SF22">
    <property type="entry name" value="SYNTAXIN-BINDING PROTEIN 5"/>
    <property type="match status" value="1"/>
</dbReference>
<dbReference type="GO" id="GO:0005096">
    <property type="term" value="F:GTPase activator activity"/>
    <property type="evidence" value="ECO:0007669"/>
    <property type="project" value="TreeGrafter"/>
</dbReference>
<reference evidence="1 2" key="1">
    <citation type="submission" date="2019-04" db="EMBL/GenBank/DDBJ databases">
        <title>Chromosome genome assembly for Takifugu flavidus.</title>
        <authorList>
            <person name="Xiao S."/>
        </authorList>
    </citation>
    <scope>NUCLEOTIDE SEQUENCE [LARGE SCALE GENOMIC DNA]</scope>
    <source>
        <strain evidence="1">HTHZ2018</strain>
        <tissue evidence="1">Muscle</tissue>
    </source>
</reference>
<evidence type="ECO:0000313" key="1">
    <source>
        <dbReference type="EMBL" id="TWW68841.1"/>
    </source>
</evidence>
<evidence type="ECO:0000313" key="2">
    <source>
        <dbReference type="Proteomes" id="UP000324091"/>
    </source>
</evidence>
<dbReference type="PANTHER" id="PTHR10241">
    <property type="entry name" value="LETHAL 2 GIANT LARVAE PROTEIN"/>
    <property type="match status" value="1"/>
</dbReference>